<evidence type="ECO:0008006" key="4">
    <source>
        <dbReference type="Google" id="ProtNLM"/>
    </source>
</evidence>
<dbReference type="Proteomes" id="UP000075243">
    <property type="component" value="Chromosome 3"/>
</dbReference>
<reference evidence="2 3" key="1">
    <citation type="journal article" date="2012" name="Nat. Biotechnol.">
        <title>Draft genome sequence of pigeonpea (Cajanus cajan), an orphan legume crop of resource-poor farmers.</title>
        <authorList>
            <person name="Varshney R.K."/>
            <person name="Chen W."/>
            <person name="Li Y."/>
            <person name="Bharti A.K."/>
            <person name="Saxena R.K."/>
            <person name="Schlueter J.A."/>
            <person name="Donoghue M.T."/>
            <person name="Azam S."/>
            <person name="Fan G."/>
            <person name="Whaley A.M."/>
            <person name="Farmer A.D."/>
            <person name="Sheridan J."/>
            <person name="Iwata A."/>
            <person name="Tuteja R."/>
            <person name="Penmetsa R.V."/>
            <person name="Wu W."/>
            <person name="Upadhyaya H.D."/>
            <person name="Yang S.P."/>
            <person name="Shah T."/>
            <person name="Saxena K.B."/>
            <person name="Michael T."/>
            <person name="McCombie W.R."/>
            <person name="Yang B."/>
            <person name="Zhang G."/>
            <person name="Yang H."/>
            <person name="Wang J."/>
            <person name="Spillane C."/>
            <person name="Cook D.R."/>
            <person name="May G.D."/>
            <person name="Xu X."/>
            <person name="Jackson S.A."/>
        </authorList>
    </citation>
    <scope>NUCLEOTIDE SEQUENCE [LARGE SCALE GENOMIC DNA]</scope>
    <source>
        <strain evidence="3">cv. Asha</strain>
    </source>
</reference>
<evidence type="ECO:0000256" key="1">
    <source>
        <dbReference type="SAM" id="Phobius"/>
    </source>
</evidence>
<feature type="transmembrane region" description="Helical" evidence="1">
    <location>
        <begin position="77"/>
        <end position="102"/>
    </location>
</feature>
<gene>
    <name evidence="2" type="ORF">KK1_008540</name>
</gene>
<dbReference type="STRING" id="3821.A0A151TQP6"/>
<dbReference type="AlphaFoldDB" id="A0A151TQP6"/>
<protein>
    <recommendedName>
        <fullName evidence="4">Transmembrane protein</fullName>
    </recommendedName>
</protein>
<name>A0A151TQP6_CAJCA</name>
<accession>A0A151TQP6</accession>
<sequence>MQSSLRFQASNPGFVVPHTKHAFATNIVSLRTLPFTKRRSLPQPLCSLSVQPSQHTSTVGSPSLQHWNLTSRHVTALNVFACATAICATWLFCSAIPALLAFKRAAESMEKLMDATREELPNTMAAIRLSGMEISDLTTELSDIGQEITQGVRSSTRAVRLAEERLRRLTTVPSSSSSASLQGKINLKAEDDGPVIARTARGVREGILKGRAILQMFFTLTRFSRFALNFITGRRKLSS</sequence>
<dbReference type="EMBL" id="CM003605">
    <property type="protein sequence ID" value="KYP69351.1"/>
    <property type="molecule type" value="Genomic_DNA"/>
</dbReference>
<dbReference type="PANTHER" id="PTHR33825:SF5">
    <property type="entry name" value="TRANSMEMBRANE PROTEIN"/>
    <property type="match status" value="1"/>
</dbReference>
<dbReference type="OrthoDB" id="1923031at2759"/>
<keyword evidence="3" id="KW-1185">Reference proteome</keyword>
<organism evidence="2 3">
    <name type="scientific">Cajanus cajan</name>
    <name type="common">Pigeon pea</name>
    <name type="synonym">Cajanus indicus</name>
    <dbReference type="NCBI Taxonomy" id="3821"/>
    <lineage>
        <taxon>Eukaryota</taxon>
        <taxon>Viridiplantae</taxon>
        <taxon>Streptophyta</taxon>
        <taxon>Embryophyta</taxon>
        <taxon>Tracheophyta</taxon>
        <taxon>Spermatophyta</taxon>
        <taxon>Magnoliopsida</taxon>
        <taxon>eudicotyledons</taxon>
        <taxon>Gunneridae</taxon>
        <taxon>Pentapetalae</taxon>
        <taxon>rosids</taxon>
        <taxon>fabids</taxon>
        <taxon>Fabales</taxon>
        <taxon>Fabaceae</taxon>
        <taxon>Papilionoideae</taxon>
        <taxon>50 kb inversion clade</taxon>
        <taxon>NPAAA clade</taxon>
        <taxon>indigoferoid/millettioid clade</taxon>
        <taxon>Phaseoleae</taxon>
        <taxon>Cajanus</taxon>
    </lineage>
</organism>
<keyword evidence="1" id="KW-1133">Transmembrane helix</keyword>
<keyword evidence="1" id="KW-0812">Transmembrane</keyword>
<evidence type="ECO:0000313" key="3">
    <source>
        <dbReference type="Proteomes" id="UP000075243"/>
    </source>
</evidence>
<dbReference type="PANTHER" id="PTHR33825">
    <property type="entry name" value="CHITINASE-LIKE PROTEIN"/>
    <property type="match status" value="1"/>
</dbReference>
<keyword evidence="1" id="KW-0472">Membrane</keyword>
<dbReference type="OMA" id="VMHQTER"/>
<evidence type="ECO:0000313" key="2">
    <source>
        <dbReference type="EMBL" id="KYP69351.1"/>
    </source>
</evidence>
<proteinExistence type="predicted"/>
<dbReference type="Gramene" id="C.cajan_08294.t">
    <property type="protein sequence ID" value="C.cajan_08294.t"/>
    <property type="gene ID" value="C.cajan_08294"/>
</dbReference>